<dbReference type="GO" id="GO:0006351">
    <property type="term" value="P:DNA-templated transcription"/>
    <property type="evidence" value="ECO:0007669"/>
    <property type="project" value="InterPro"/>
</dbReference>
<dbReference type="GO" id="GO:0003700">
    <property type="term" value="F:DNA-binding transcription factor activity"/>
    <property type="evidence" value="ECO:0007669"/>
    <property type="project" value="InterPro"/>
</dbReference>
<evidence type="ECO:0000256" key="1">
    <source>
        <dbReference type="ARBA" id="ARBA00023242"/>
    </source>
</evidence>
<reference evidence="3 4" key="1">
    <citation type="submission" date="2017-03" db="EMBL/GenBank/DDBJ databases">
        <title>Genomes of endolithic fungi from Antarctica.</title>
        <authorList>
            <person name="Coleine C."/>
            <person name="Masonjones S."/>
            <person name="Stajich J.E."/>
        </authorList>
    </citation>
    <scope>NUCLEOTIDE SEQUENCE [LARGE SCALE GENOMIC DNA]</scope>
    <source>
        <strain evidence="3 4">CCFEE 6314</strain>
    </source>
</reference>
<dbReference type="AlphaFoldDB" id="A0A438N016"/>
<evidence type="ECO:0000313" key="3">
    <source>
        <dbReference type="EMBL" id="RVX69031.1"/>
    </source>
</evidence>
<name>A0A438N016_EXOME</name>
<gene>
    <name evidence="3" type="ORF">B0A52_06744</name>
</gene>
<dbReference type="VEuPathDB" id="FungiDB:PV10_01714"/>
<dbReference type="CDD" id="cd12148">
    <property type="entry name" value="fungal_TF_MHR"/>
    <property type="match status" value="1"/>
</dbReference>
<dbReference type="Proteomes" id="UP000288859">
    <property type="component" value="Unassembled WGS sequence"/>
</dbReference>
<dbReference type="OrthoDB" id="39175at2759"/>
<dbReference type="EMBL" id="NAJM01000032">
    <property type="protein sequence ID" value="RVX69031.1"/>
    <property type="molecule type" value="Genomic_DNA"/>
</dbReference>
<organism evidence="3 4">
    <name type="scientific">Exophiala mesophila</name>
    <name type="common">Black yeast-like fungus</name>
    <dbReference type="NCBI Taxonomy" id="212818"/>
    <lineage>
        <taxon>Eukaryota</taxon>
        <taxon>Fungi</taxon>
        <taxon>Dikarya</taxon>
        <taxon>Ascomycota</taxon>
        <taxon>Pezizomycotina</taxon>
        <taxon>Eurotiomycetes</taxon>
        <taxon>Chaetothyriomycetidae</taxon>
        <taxon>Chaetothyriales</taxon>
        <taxon>Herpotrichiellaceae</taxon>
        <taxon>Exophiala</taxon>
    </lineage>
</organism>
<keyword evidence="1" id="KW-0539">Nucleus</keyword>
<proteinExistence type="predicted"/>
<dbReference type="PANTHER" id="PTHR46910:SF25">
    <property type="entry name" value="ABC-TRANSPORTER-REGULATING TRANSCRIPTION FACTOR"/>
    <property type="match status" value="1"/>
</dbReference>
<dbReference type="SMART" id="SM00906">
    <property type="entry name" value="Fungal_trans"/>
    <property type="match status" value="1"/>
</dbReference>
<feature type="domain" description="Xylanolytic transcriptional activator regulatory" evidence="2">
    <location>
        <begin position="384"/>
        <end position="458"/>
    </location>
</feature>
<dbReference type="GO" id="GO:0003677">
    <property type="term" value="F:DNA binding"/>
    <property type="evidence" value="ECO:0007669"/>
    <property type="project" value="InterPro"/>
</dbReference>
<protein>
    <recommendedName>
        <fullName evidence="2">Xylanolytic transcriptional activator regulatory domain-containing protein</fullName>
    </recommendedName>
</protein>
<sequence>MAEARSVHASGVLAPVSPPILLLLPWERSHAIAGIWKPRTSGFAEVTIKGAARIANSDLCLDPESAPIGFRTSALSLENGYRTILDPVNEARGQQFELTLNHERQNPASVTSTTRTAQLLGCESDTLVRATTDTATVPSGSKRPSILQLHVEGSRGPDQSLPTRASQDETTISALDVRSNPTRELEAELEGANTFEKEDLTPPSQNFDWEHQGGDAAPEQLIETRTGSSDFTNIARELVVGWTRRCKVPSKTMLLGQQKEPEPDVAWKYCTAYFDESFEVTYGFIDRAEFFACLAVHNRNDRSLSDDPAWYALRNTVFASGCRIALSKDGSLRYSDIQKEAWSYFQNAMSVHSELLFTFTSIKAVRALIAMTFFTEGLGSPALQYVLCSNAVRLAQSKGLHRQPAPSWKMDADQISGHNWIFWAIYCCEKSIALRSSRPSAIYDEEVSCQIPTQASPESTINVPLFTYIIQHAQIASQICRRLGSVGSFHKPQNHLWTMAKELEGQLNAWKESLPAELQPKTTFQASKMVRNTSSLAALSLQLGYYGSVLALYTPFMNPWISKALGENVAMTAEQYTTAMDTVANAARNLIFLSTQVEVNAASPQWLVFPLGLEREL</sequence>
<dbReference type="PANTHER" id="PTHR46910">
    <property type="entry name" value="TRANSCRIPTION FACTOR PDR1"/>
    <property type="match status" value="1"/>
</dbReference>
<evidence type="ECO:0000313" key="4">
    <source>
        <dbReference type="Proteomes" id="UP000288859"/>
    </source>
</evidence>
<dbReference type="InterPro" id="IPR050987">
    <property type="entry name" value="AtrR-like"/>
</dbReference>
<dbReference type="InterPro" id="IPR007219">
    <property type="entry name" value="XnlR_reg_dom"/>
</dbReference>
<accession>A0A438N016</accession>
<comment type="caution">
    <text evidence="3">The sequence shown here is derived from an EMBL/GenBank/DDBJ whole genome shotgun (WGS) entry which is preliminary data.</text>
</comment>
<dbReference type="Pfam" id="PF04082">
    <property type="entry name" value="Fungal_trans"/>
    <property type="match status" value="1"/>
</dbReference>
<dbReference type="GO" id="GO:0008270">
    <property type="term" value="F:zinc ion binding"/>
    <property type="evidence" value="ECO:0007669"/>
    <property type="project" value="InterPro"/>
</dbReference>
<evidence type="ECO:0000259" key="2">
    <source>
        <dbReference type="SMART" id="SM00906"/>
    </source>
</evidence>